<protein>
    <submittedName>
        <fullName evidence="2">Uncharacterized protein</fullName>
    </submittedName>
</protein>
<name>A0A271LID9_9HYPH</name>
<dbReference type="Proteomes" id="UP000216442">
    <property type="component" value="Unassembled WGS sequence"/>
</dbReference>
<reference evidence="2 3" key="1">
    <citation type="submission" date="2017-08" db="EMBL/GenBank/DDBJ databases">
        <title>Mesorhizobium wenxinae sp. nov., a novel rhizobial species isolated from root nodules of chickpea (Cicer arietinum L.).</title>
        <authorList>
            <person name="Zhang J."/>
        </authorList>
    </citation>
    <scope>NUCLEOTIDE SEQUENCE [LARGE SCALE GENOMIC DNA]</scope>
    <source>
        <strain evidence="2 3">SDW018</strain>
    </source>
</reference>
<proteinExistence type="predicted"/>
<keyword evidence="1" id="KW-0812">Transmembrane</keyword>
<keyword evidence="3" id="KW-1185">Reference proteome</keyword>
<feature type="transmembrane region" description="Helical" evidence="1">
    <location>
        <begin position="59"/>
        <end position="79"/>
    </location>
</feature>
<gene>
    <name evidence="2" type="ORF">CIT26_22255</name>
</gene>
<evidence type="ECO:0000313" key="2">
    <source>
        <dbReference type="EMBL" id="PAQ07135.1"/>
    </source>
</evidence>
<evidence type="ECO:0000313" key="3">
    <source>
        <dbReference type="Proteomes" id="UP000216442"/>
    </source>
</evidence>
<keyword evidence="1" id="KW-0472">Membrane</keyword>
<keyword evidence="1" id="KW-1133">Transmembrane helix</keyword>
<accession>A0A271LID9</accession>
<comment type="caution">
    <text evidence="2">The sequence shown here is derived from an EMBL/GenBank/DDBJ whole genome shotgun (WGS) entry which is preliminary data.</text>
</comment>
<evidence type="ECO:0000256" key="1">
    <source>
        <dbReference type="SAM" id="Phobius"/>
    </source>
</evidence>
<organism evidence="2 3">
    <name type="scientific">Mesorhizobium temperatum</name>
    <dbReference type="NCBI Taxonomy" id="241416"/>
    <lineage>
        <taxon>Bacteria</taxon>
        <taxon>Pseudomonadati</taxon>
        <taxon>Pseudomonadota</taxon>
        <taxon>Alphaproteobacteria</taxon>
        <taxon>Hyphomicrobiales</taxon>
        <taxon>Phyllobacteriaceae</taxon>
        <taxon>Mesorhizobium</taxon>
    </lineage>
</organism>
<dbReference type="AlphaFoldDB" id="A0A271LID9"/>
<dbReference type="EMBL" id="NPKJ01000060">
    <property type="protein sequence ID" value="PAQ07135.1"/>
    <property type="molecule type" value="Genomic_DNA"/>
</dbReference>
<sequence length="207" mass="22902">MLLVLGLAALPCLLLPQIAIVAAISIVGIPLALAMALIPPVFLFLLLTWAISFGVPARLAWLTSPLIAVALLALPPFIINRSMDQTTMALVSGDNDRIVRPFRAETLAVRSGRTVLWKKTQTRCDDFCMRALLTRSARRIMVLDYAADMPEPDFSAIVRTFHMERRTSCPPVELVDIRLLDLDKGPRRGMRRRLRSACGSKSPRAIA</sequence>
<feature type="transmembrane region" description="Helical" evidence="1">
    <location>
        <begin position="33"/>
        <end position="52"/>
    </location>
</feature>